<evidence type="ECO:0000259" key="8">
    <source>
        <dbReference type="Pfam" id="PF00171"/>
    </source>
</evidence>
<gene>
    <name evidence="9" type="ORF">ACFO3J_22855</name>
</gene>
<dbReference type="PROSITE" id="PS00687">
    <property type="entry name" value="ALDEHYDE_DEHYDR_GLU"/>
    <property type="match status" value="1"/>
</dbReference>
<dbReference type="PANTHER" id="PTHR42804:SF1">
    <property type="entry name" value="ALDEHYDE DEHYDROGENASE-RELATED"/>
    <property type="match status" value="1"/>
</dbReference>
<reference evidence="10" key="1">
    <citation type="journal article" date="2019" name="Int. J. Syst. Evol. Microbiol.">
        <title>The Global Catalogue of Microorganisms (GCM) 10K type strain sequencing project: providing services to taxonomists for standard genome sequencing and annotation.</title>
        <authorList>
            <consortium name="The Broad Institute Genomics Platform"/>
            <consortium name="The Broad Institute Genome Sequencing Center for Infectious Disease"/>
            <person name="Wu L."/>
            <person name="Ma J."/>
        </authorList>
    </citation>
    <scope>NUCLEOTIDE SEQUENCE [LARGE SCALE GENOMIC DNA]</scope>
    <source>
        <strain evidence="10">CGMCC 4.7237</strain>
    </source>
</reference>
<dbReference type="InterPro" id="IPR016161">
    <property type="entry name" value="Ald_DH/histidinol_DH"/>
</dbReference>
<dbReference type="Proteomes" id="UP001595765">
    <property type="component" value="Unassembled WGS sequence"/>
</dbReference>
<evidence type="ECO:0000256" key="5">
    <source>
        <dbReference type="PROSITE-ProRule" id="PRU10007"/>
    </source>
</evidence>
<feature type="active site" evidence="5">
    <location>
        <position position="277"/>
    </location>
</feature>
<dbReference type="InterPro" id="IPR015590">
    <property type="entry name" value="Aldehyde_DH_dom"/>
</dbReference>
<feature type="domain" description="Aldehyde dehydrogenase" evidence="8">
    <location>
        <begin position="40"/>
        <end position="502"/>
    </location>
</feature>
<dbReference type="SUPFAM" id="SSF53720">
    <property type="entry name" value="ALDH-like"/>
    <property type="match status" value="1"/>
</dbReference>
<evidence type="ECO:0000256" key="1">
    <source>
        <dbReference type="ARBA" id="ARBA00009986"/>
    </source>
</evidence>
<dbReference type="InterPro" id="IPR029510">
    <property type="entry name" value="Ald_DH_CS_GLU"/>
</dbReference>
<dbReference type="Gene3D" id="3.40.605.10">
    <property type="entry name" value="Aldehyde Dehydrogenase, Chain A, domain 1"/>
    <property type="match status" value="1"/>
</dbReference>
<feature type="compositionally biased region" description="Basic residues" evidence="7">
    <location>
        <begin position="1"/>
        <end position="10"/>
    </location>
</feature>
<evidence type="ECO:0000256" key="4">
    <source>
        <dbReference type="ARBA" id="ARBA00049194"/>
    </source>
</evidence>
<dbReference type="PROSITE" id="PS00070">
    <property type="entry name" value="ALDEHYDE_DEHYDR_CYS"/>
    <property type="match status" value="1"/>
</dbReference>
<organism evidence="9 10">
    <name type="scientific">Streptomyces polygonati</name>
    <dbReference type="NCBI Taxonomy" id="1617087"/>
    <lineage>
        <taxon>Bacteria</taxon>
        <taxon>Bacillati</taxon>
        <taxon>Actinomycetota</taxon>
        <taxon>Actinomycetes</taxon>
        <taxon>Kitasatosporales</taxon>
        <taxon>Streptomycetaceae</taxon>
        <taxon>Streptomyces</taxon>
    </lineage>
</organism>
<dbReference type="PANTHER" id="PTHR42804">
    <property type="entry name" value="ALDEHYDE DEHYDROGENASE"/>
    <property type="match status" value="1"/>
</dbReference>
<dbReference type="Gene3D" id="3.40.309.10">
    <property type="entry name" value="Aldehyde Dehydrogenase, Chain A, domain 2"/>
    <property type="match status" value="1"/>
</dbReference>
<comment type="caution">
    <text evidence="9">The sequence shown here is derived from an EMBL/GenBank/DDBJ whole genome shotgun (WGS) entry which is preliminary data.</text>
</comment>
<accession>A0ABV8HQK6</accession>
<name>A0ABV8HQK6_9ACTN</name>
<evidence type="ECO:0000256" key="7">
    <source>
        <dbReference type="SAM" id="MobiDB-lite"/>
    </source>
</evidence>
<evidence type="ECO:0000313" key="10">
    <source>
        <dbReference type="Proteomes" id="UP001595765"/>
    </source>
</evidence>
<sequence length="508" mass="54691">MTKTKTKKTTTKTDAAGGSPQRRPAATPYAYDRLLIGGRWRAPAGDRVIEVRSPHDHRLVGRTPEATAADVDLAVAAARQAFDDGPWPRMTPAERRTVIDRFKTLHREHADELADLTTAENGSARWFTRMYQPMLTDRIDDFLRLSAALPWEEDLVDAAALRTIVRREPVGVVAAVIPWNAPQQSALVKLIPALLAGCTAILKPSPETALDGIRLGEIFAAAGLPDGVLSVLPADRQVSEYLVAHPGVDKIAFTGSTAAGRRIASVATGQLKRVSLELGGKSAAIVLADADLEAMAETLRFASFGNNGEACIAFTRILAPRGHYEEVVDAVSALVRSLKVGDPADPETFVGPMIREGQRDRVASYIELGIEEGARLVIGGPGAPEGLEQGWYVRPTVFADVDNAMRIAQEEIFGPVVAVIPYEDEEDAVRIANDSPYGLSGGVFTADRQRGVEIARRVRTGTFTVNGAGRHWDAPFGGFKGSGFGREYGPHGLEEYVELKSIATGIRA</sequence>
<evidence type="ECO:0000256" key="6">
    <source>
        <dbReference type="RuleBase" id="RU003345"/>
    </source>
</evidence>
<dbReference type="InterPro" id="IPR016162">
    <property type="entry name" value="Ald_DH_N"/>
</dbReference>
<dbReference type="Pfam" id="PF00171">
    <property type="entry name" value="Aldedh"/>
    <property type="match status" value="1"/>
</dbReference>
<comment type="catalytic activity">
    <reaction evidence="4">
        <text>an aldehyde + NAD(+) + H2O = a carboxylate + NADH + 2 H(+)</text>
        <dbReference type="Rhea" id="RHEA:16185"/>
        <dbReference type="ChEBI" id="CHEBI:15377"/>
        <dbReference type="ChEBI" id="CHEBI:15378"/>
        <dbReference type="ChEBI" id="CHEBI:17478"/>
        <dbReference type="ChEBI" id="CHEBI:29067"/>
        <dbReference type="ChEBI" id="CHEBI:57540"/>
        <dbReference type="ChEBI" id="CHEBI:57945"/>
        <dbReference type="EC" id="1.2.1.3"/>
    </reaction>
</comment>
<evidence type="ECO:0000313" key="9">
    <source>
        <dbReference type="EMBL" id="MFC4034294.1"/>
    </source>
</evidence>
<evidence type="ECO:0000256" key="3">
    <source>
        <dbReference type="ARBA" id="ARBA00024226"/>
    </source>
</evidence>
<dbReference type="EMBL" id="JBHSBB010000014">
    <property type="protein sequence ID" value="MFC4034294.1"/>
    <property type="molecule type" value="Genomic_DNA"/>
</dbReference>
<dbReference type="CDD" id="cd07139">
    <property type="entry name" value="ALDH_AldA-Rv0768"/>
    <property type="match status" value="1"/>
</dbReference>
<evidence type="ECO:0000256" key="2">
    <source>
        <dbReference type="ARBA" id="ARBA00023002"/>
    </source>
</evidence>
<feature type="region of interest" description="Disordered" evidence="7">
    <location>
        <begin position="1"/>
        <end position="27"/>
    </location>
</feature>
<comment type="similarity">
    <text evidence="1 6">Belongs to the aldehyde dehydrogenase family.</text>
</comment>
<dbReference type="EC" id="1.2.1.3" evidence="3"/>
<proteinExistence type="inferred from homology"/>
<keyword evidence="2 6" id="KW-0560">Oxidoreductase</keyword>
<dbReference type="RefSeq" id="WP_386432175.1">
    <property type="nucleotide sequence ID" value="NZ_JBHSBB010000014.1"/>
</dbReference>
<dbReference type="InterPro" id="IPR016163">
    <property type="entry name" value="Ald_DH_C"/>
</dbReference>
<keyword evidence="10" id="KW-1185">Reference proteome</keyword>
<protein>
    <recommendedName>
        <fullName evidence="3">aldehyde dehydrogenase (NAD(+))</fullName>
        <ecNumber evidence="3">1.2.1.3</ecNumber>
    </recommendedName>
</protein>
<dbReference type="InterPro" id="IPR016160">
    <property type="entry name" value="Ald_DH_CS_CYS"/>
</dbReference>